<organism evidence="3 4">
    <name type="scientific">Orlajensenia flava</name>
    <dbReference type="NCBI Taxonomy" id="2565934"/>
    <lineage>
        <taxon>Bacteria</taxon>
        <taxon>Bacillati</taxon>
        <taxon>Actinomycetota</taxon>
        <taxon>Actinomycetes</taxon>
        <taxon>Micrococcales</taxon>
        <taxon>Microbacteriaceae</taxon>
        <taxon>Orlajensenia</taxon>
    </lineage>
</organism>
<comment type="caution">
    <text evidence="3">The sequence shown here is derived from an EMBL/GenBank/DDBJ whole genome shotgun (WGS) entry which is preliminary data.</text>
</comment>
<proteinExistence type="inferred from homology"/>
<dbReference type="Pfam" id="PF03795">
    <property type="entry name" value="YCII"/>
    <property type="match status" value="1"/>
</dbReference>
<sequence length="113" mass="12649">MKYMLLIYSNEEGWKNLTEADEDALNRAHQKLLAELNASGEMILSNELSTTDAKVVRRGEDRLLVVDGPFTEAKEFVGGFYIVDVESIERAVDIAGSLEETAFAEVEIRALMH</sequence>
<dbReference type="EMBL" id="SSSN01000003">
    <property type="protein sequence ID" value="THG35713.1"/>
    <property type="molecule type" value="Genomic_DNA"/>
</dbReference>
<evidence type="ECO:0000313" key="3">
    <source>
        <dbReference type="EMBL" id="THG35713.1"/>
    </source>
</evidence>
<dbReference type="InterPro" id="IPR011008">
    <property type="entry name" value="Dimeric_a/b-barrel"/>
</dbReference>
<dbReference type="PANTHER" id="PTHR35174:SF3">
    <property type="entry name" value="BLL7171 PROTEIN"/>
    <property type="match status" value="1"/>
</dbReference>
<evidence type="ECO:0000259" key="2">
    <source>
        <dbReference type="Pfam" id="PF03795"/>
    </source>
</evidence>
<accession>A0A4S4FY01</accession>
<dbReference type="Proteomes" id="UP000307380">
    <property type="component" value="Unassembled WGS sequence"/>
</dbReference>
<protein>
    <recommendedName>
        <fullName evidence="2">YCII-related domain-containing protein</fullName>
    </recommendedName>
</protein>
<evidence type="ECO:0000256" key="1">
    <source>
        <dbReference type="ARBA" id="ARBA00007689"/>
    </source>
</evidence>
<feature type="domain" description="YCII-related" evidence="2">
    <location>
        <begin position="1"/>
        <end position="102"/>
    </location>
</feature>
<dbReference type="PANTHER" id="PTHR35174">
    <property type="entry name" value="BLL7171 PROTEIN-RELATED"/>
    <property type="match status" value="1"/>
</dbReference>
<dbReference type="AlphaFoldDB" id="A0A4S4FY01"/>
<reference evidence="3 4" key="1">
    <citation type="submission" date="2019-04" db="EMBL/GenBank/DDBJ databases">
        <authorList>
            <person name="Jiang L."/>
        </authorList>
    </citation>
    <scope>NUCLEOTIDE SEQUENCE [LARGE SCALE GENOMIC DNA]</scope>
    <source>
        <strain evidence="3 4">YIM 131861</strain>
    </source>
</reference>
<gene>
    <name evidence="3" type="ORF">E6C70_06685</name>
</gene>
<evidence type="ECO:0000313" key="4">
    <source>
        <dbReference type="Proteomes" id="UP000307380"/>
    </source>
</evidence>
<dbReference type="SUPFAM" id="SSF54909">
    <property type="entry name" value="Dimeric alpha+beta barrel"/>
    <property type="match status" value="1"/>
</dbReference>
<dbReference type="Gene3D" id="3.30.70.1060">
    <property type="entry name" value="Dimeric alpha+beta barrel"/>
    <property type="match status" value="1"/>
</dbReference>
<keyword evidence="4" id="KW-1185">Reference proteome</keyword>
<dbReference type="InterPro" id="IPR005545">
    <property type="entry name" value="YCII"/>
</dbReference>
<comment type="similarity">
    <text evidence="1">Belongs to the YciI family.</text>
</comment>
<dbReference type="RefSeq" id="WP_136423411.1">
    <property type="nucleotide sequence ID" value="NZ_SSSN01000003.1"/>
</dbReference>
<dbReference type="OrthoDB" id="668782at2"/>
<name>A0A4S4FY01_9MICO</name>